<protein>
    <recommendedName>
        <fullName evidence="3">Transposable element Tc3 transposase</fullName>
    </recommendedName>
</protein>
<keyword evidence="2" id="KW-1185">Reference proteome</keyword>
<dbReference type="Gene3D" id="3.30.420.10">
    <property type="entry name" value="Ribonuclease H-like superfamily/Ribonuclease H"/>
    <property type="match status" value="1"/>
</dbReference>
<dbReference type="InterPro" id="IPR036397">
    <property type="entry name" value="RNaseH_sf"/>
</dbReference>
<dbReference type="PANTHER" id="PTHR47326:SF1">
    <property type="entry name" value="HTH PSQ-TYPE DOMAIN-CONTAINING PROTEIN"/>
    <property type="match status" value="1"/>
</dbReference>
<proteinExistence type="predicted"/>
<reference evidence="1 2" key="1">
    <citation type="submission" date="2023-02" db="EMBL/GenBank/DDBJ databases">
        <title>LHISI_Scaffold_Assembly.</title>
        <authorList>
            <person name="Stuart O.P."/>
            <person name="Cleave R."/>
            <person name="Magrath M.J.L."/>
            <person name="Mikheyev A.S."/>
        </authorList>
    </citation>
    <scope>NUCLEOTIDE SEQUENCE [LARGE SCALE GENOMIC DNA]</scope>
    <source>
        <strain evidence="1">Daus_M_001</strain>
        <tissue evidence="1">Leg muscle</tissue>
    </source>
</reference>
<evidence type="ECO:0008006" key="3">
    <source>
        <dbReference type="Google" id="ProtNLM"/>
    </source>
</evidence>
<dbReference type="Proteomes" id="UP001159363">
    <property type="component" value="Chromosome 4"/>
</dbReference>
<accession>A0ABQ9HDZ5</accession>
<name>A0ABQ9HDZ5_9NEOP</name>
<gene>
    <name evidence="1" type="ORF">PR048_014320</name>
</gene>
<comment type="caution">
    <text evidence="1">The sequence shown here is derived from an EMBL/GenBank/DDBJ whole genome shotgun (WGS) entry which is preliminary data.</text>
</comment>
<evidence type="ECO:0000313" key="1">
    <source>
        <dbReference type="EMBL" id="KAJ8882509.1"/>
    </source>
</evidence>
<sequence>MTGELAPVPNDMSVNSTQTGNERSVRIKFLSFPLLGTSPISLAAVQNESGFSAVNRTLSFSVCLYHCTIQTILRKVVGEGQAYTLHLAKNHDFIVNEFPVLLEDVPCLQRLEMWFMHDGAPAHFLRNVREHLAQAFNGRWIGRGGPVTWLSRSPGLNSLDLWLWGHLKSLMYATLMNDVQALQERVINACQHILDQLGIFQSGRDSLRYRARGCITMNGRDDEQELIAFTMDIGIYQAGHRGPVGRVMRSGAPEAKWVERSQVGAQWLRGMTTLK</sequence>
<evidence type="ECO:0000313" key="2">
    <source>
        <dbReference type="Proteomes" id="UP001159363"/>
    </source>
</evidence>
<organism evidence="1 2">
    <name type="scientific">Dryococelus australis</name>
    <dbReference type="NCBI Taxonomy" id="614101"/>
    <lineage>
        <taxon>Eukaryota</taxon>
        <taxon>Metazoa</taxon>
        <taxon>Ecdysozoa</taxon>
        <taxon>Arthropoda</taxon>
        <taxon>Hexapoda</taxon>
        <taxon>Insecta</taxon>
        <taxon>Pterygota</taxon>
        <taxon>Neoptera</taxon>
        <taxon>Polyneoptera</taxon>
        <taxon>Phasmatodea</taxon>
        <taxon>Verophasmatodea</taxon>
        <taxon>Anareolatae</taxon>
        <taxon>Phasmatidae</taxon>
        <taxon>Eurycanthinae</taxon>
        <taxon>Dryococelus</taxon>
    </lineage>
</organism>
<dbReference type="PANTHER" id="PTHR47326">
    <property type="entry name" value="TRANSPOSABLE ELEMENT TC3 TRANSPOSASE-LIKE PROTEIN"/>
    <property type="match status" value="1"/>
</dbReference>
<dbReference type="EMBL" id="JARBHB010000005">
    <property type="protein sequence ID" value="KAJ8882509.1"/>
    <property type="molecule type" value="Genomic_DNA"/>
</dbReference>